<keyword evidence="15" id="KW-1185">Reference proteome</keyword>
<dbReference type="RefSeq" id="WP_013817555.1">
    <property type="nucleotide sequence ID" value="NC_015572.1"/>
</dbReference>
<dbReference type="PANTHER" id="PTHR45339">
    <property type="entry name" value="HYBRID SIGNAL TRANSDUCTION HISTIDINE KINASE J"/>
    <property type="match status" value="1"/>
</dbReference>
<keyword evidence="3 11" id="KW-0597">Phosphoprotein</keyword>
<dbReference type="GO" id="GO:0000160">
    <property type="term" value="P:phosphorelay signal transduction system"/>
    <property type="evidence" value="ECO:0007669"/>
    <property type="project" value="UniProtKB-KW"/>
</dbReference>
<evidence type="ECO:0000256" key="7">
    <source>
        <dbReference type="ARBA" id="ARBA00022989"/>
    </source>
</evidence>
<dbReference type="AlphaFoldDB" id="G0A6I6"/>
<dbReference type="KEGG" id="mmt:Metme_0849"/>
<protein>
    <submittedName>
        <fullName evidence="14">Response regulator receiver and Hpt phospho transfer protein</fullName>
    </submittedName>
</protein>
<dbReference type="OrthoDB" id="5570135at2"/>
<dbReference type="EMBL" id="CP002738">
    <property type="protein sequence ID" value="AEF99287.1"/>
    <property type="molecule type" value="Genomic_DNA"/>
</dbReference>
<dbReference type="eggNOG" id="COG0784">
    <property type="taxonomic scope" value="Bacteria"/>
</dbReference>
<keyword evidence="4" id="KW-0812">Transmembrane</keyword>
<evidence type="ECO:0000256" key="9">
    <source>
        <dbReference type="ARBA" id="ARBA00023136"/>
    </source>
</evidence>
<evidence type="ECO:0000256" key="11">
    <source>
        <dbReference type="PROSITE-ProRule" id="PRU00169"/>
    </source>
</evidence>
<dbReference type="InterPro" id="IPR036641">
    <property type="entry name" value="HPT_dom_sf"/>
</dbReference>
<dbReference type="SUPFAM" id="SSF52172">
    <property type="entry name" value="CheY-like"/>
    <property type="match status" value="1"/>
</dbReference>
<feature type="modified residue" description="Phosphohistidine" evidence="10">
    <location>
        <position position="184"/>
    </location>
</feature>
<evidence type="ECO:0000256" key="5">
    <source>
        <dbReference type="ARBA" id="ARBA00022741"/>
    </source>
</evidence>
<reference evidence="14 15" key="1">
    <citation type="journal article" date="2011" name="J. Bacteriol.">
        <title>Complete Genome Sequence of the Aerobic Marine Methanotroph Methylomonas methanica MC09.</title>
        <authorList>
            <person name="Boden R."/>
            <person name="Cunliffe M."/>
            <person name="Scanlan J."/>
            <person name="Moussard H."/>
            <person name="Kits K.D."/>
            <person name="Klotz M.G."/>
            <person name="Jetten M.S."/>
            <person name="Vuilleumier S."/>
            <person name="Han J."/>
            <person name="Peters L."/>
            <person name="Mikhailova N."/>
            <person name="Teshima H."/>
            <person name="Tapia R."/>
            <person name="Kyrpides N."/>
            <person name="Ivanova N."/>
            <person name="Pagani I."/>
            <person name="Cheng J.F."/>
            <person name="Goodwin L."/>
            <person name="Han C."/>
            <person name="Hauser L."/>
            <person name="Land M.L."/>
            <person name="Lapidus A."/>
            <person name="Lucas S."/>
            <person name="Pitluck S."/>
            <person name="Woyke T."/>
            <person name="Stein L."/>
            <person name="Murrell J.C."/>
        </authorList>
    </citation>
    <scope>NUCLEOTIDE SEQUENCE [LARGE SCALE GENOMIC DNA]</scope>
    <source>
        <strain evidence="14 15">MC09</strain>
    </source>
</reference>
<organism evidence="14 15">
    <name type="scientific">Methylomonas methanica (strain DSM 25384 / MC09)</name>
    <dbReference type="NCBI Taxonomy" id="857087"/>
    <lineage>
        <taxon>Bacteria</taxon>
        <taxon>Pseudomonadati</taxon>
        <taxon>Pseudomonadota</taxon>
        <taxon>Gammaproteobacteria</taxon>
        <taxon>Methylococcales</taxon>
        <taxon>Methylococcaceae</taxon>
        <taxon>Methylomonas</taxon>
    </lineage>
</organism>
<evidence type="ECO:0000259" key="13">
    <source>
        <dbReference type="PROSITE" id="PS50894"/>
    </source>
</evidence>
<proteinExistence type="predicted"/>
<dbReference type="HOGENOM" id="CLU_1123502_0_0_6"/>
<gene>
    <name evidence="14" type="ordered locus">Metme_0849</name>
</gene>
<dbReference type="CDD" id="cd17546">
    <property type="entry name" value="REC_hyHK_CKI1_RcsC-like"/>
    <property type="match status" value="1"/>
</dbReference>
<keyword evidence="2" id="KW-1003">Cell membrane</keyword>
<keyword evidence="8" id="KW-0902">Two-component regulatory system</keyword>
<dbReference type="InterPro" id="IPR001789">
    <property type="entry name" value="Sig_transdc_resp-reg_receiver"/>
</dbReference>
<feature type="domain" description="HPt" evidence="13">
    <location>
        <begin position="145"/>
        <end position="242"/>
    </location>
</feature>
<comment type="subcellular location">
    <subcellularLocation>
        <location evidence="1">Cell membrane</location>
        <topology evidence="1">Multi-pass membrane protein</topology>
    </subcellularLocation>
</comment>
<dbReference type="Gene3D" id="3.40.50.2300">
    <property type="match status" value="1"/>
</dbReference>
<feature type="modified residue" description="4-aspartylphosphate" evidence="11">
    <location>
        <position position="56"/>
    </location>
</feature>
<evidence type="ECO:0000256" key="1">
    <source>
        <dbReference type="ARBA" id="ARBA00004651"/>
    </source>
</evidence>
<keyword evidence="9" id="KW-0472">Membrane</keyword>
<evidence type="ECO:0000256" key="10">
    <source>
        <dbReference type="PROSITE-ProRule" id="PRU00110"/>
    </source>
</evidence>
<evidence type="ECO:0000259" key="12">
    <source>
        <dbReference type="PROSITE" id="PS50110"/>
    </source>
</evidence>
<evidence type="ECO:0000256" key="2">
    <source>
        <dbReference type="ARBA" id="ARBA00022475"/>
    </source>
</evidence>
<dbReference type="InterPro" id="IPR011006">
    <property type="entry name" value="CheY-like_superfamily"/>
</dbReference>
<dbReference type="Pfam" id="PF01627">
    <property type="entry name" value="Hpt"/>
    <property type="match status" value="1"/>
</dbReference>
<dbReference type="InterPro" id="IPR008207">
    <property type="entry name" value="Sig_transdc_His_kin_Hpt_dom"/>
</dbReference>
<dbReference type="Proteomes" id="UP000008888">
    <property type="component" value="Chromosome"/>
</dbReference>
<dbReference type="SMART" id="SM00448">
    <property type="entry name" value="REC"/>
    <property type="match status" value="1"/>
</dbReference>
<keyword evidence="5" id="KW-0547">Nucleotide-binding</keyword>
<accession>G0A6I6</accession>
<dbReference type="GO" id="GO:0004672">
    <property type="term" value="F:protein kinase activity"/>
    <property type="evidence" value="ECO:0007669"/>
    <property type="project" value="UniProtKB-ARBA"/>
</dbReference>
<dbReference type="eggNOG" id="COG2198">
    <property type="taxonomic scope" value="Bacteria"/>
</dbReference>
<name>G0A6I6_METMM</name>
<dbReference type="PANTHER" id="PTHR45339:SF1">
    <property type="entry name" value="HYBRID SIGNAL TRANSDUCTION HISTIDINE KINASE J"/>
    <property type="match status" value="1"/>
</dbReference>
<dbReference type="PROSITE" id="PS50894">
    <property type="entry name" value="HPT"/>
    <property type="match status" value="1"/>
</dbReference>
<dbReference type="SUPFAM" id="SSF47226">
    <property type="entry name" value="Histidine-containing phosphotransfer domain, HPT domain"/>
    <property type="match status" value="1"/>
</dbReference>
<evidence type="ECO:0000256" key="3">
    <source>
        <dbReference type="ARBA" id="ARBA00022553"/>
    </source>
</evidence>
<evidence type="ECO:0000256" key="8">
    <source>
        <dbReference type="ARBA" id="ARBA00023012"/>
    </source>
</evidence>
<dbReference type="GO" id="GO:0005524">
    <property type="term" value="F:ATP binding"/>
    <property type="evidence" value="ECO:0007669"/>
    <property type="project" value="UniProtKB-KW"/>
</dbReference>
<reference key="2">
    <citation type="submission" date="2011-05" db="EMBL/GenBank/DDBJ databases">
        <title>Complete genome sequence of the aerobic marine methanotroph Methylomonas methanica MC09.</title>
        <authorList>
            <person name="Boden R."/>
            <person name="Cunliffe M."/>
            <person name="Scanlan J."/>
            <person name="Moussard H."/>
            <person name="Kits K.D."/>
            <person name="Klotz M."/>
            <person name="Jetten M."/>
            <person name="Vuilleumier S."/>
            <person name="Han J."/>
            <person name="Peters L."/>
            <person name="Mikhailova N."/>
            <person name="Teshima H."/>
            <person name="Tapia R."/>
            <person name="Kyrpides N."/>
            <person name="Ivanova N."/>
            <person name="Pagani I."/>
            <person name="Cheng J.-F."/>
            <person name="Goodwin L."/>
            <person name="Han C."/>
            <person name="Hauser L."/>
            <person name="Land M."/>
            <person name="Lapidus A."/>
            <person name="Lucas S."/>
            <person name="Pitluck S."/>
            <person name="Woyke T."/>
            <person name="Stein L.Y."/>
            <person name="Murrell C."/>
        </authorList>
    </citation>
    <scope>NUCLEOTIDE SEQUENCE</scope>
    <source>
        <strain>MC09</strain>
    </source>
</reference>
<dbReference type="STRING" id="857087.Metme_0849"/>
<sequence length="247" mass="27878">MILTDLSILIADDNEMNRWLLAEQLGCWSDDITLAVDGREAWHFLQYQKYALVFLDVNMPGLTGFELVKKVRAGSANESSQVIAVTAHVQSHQKHLLIADGFNDCLIKPIVLADLQRIISAWRTPTGDADSRYYANSVLEKVDSNRELGRQFLKKLFQELPVQLVKLEQALQGQSAELALDITHKMHGSFCFYGFNDFRNIAGRLEDSLIAGELAEARQHFQQLLEKCNRLLGMQADVLTCIGTERL</sequence>
<evidence type="ECO:0000313" key="14">
    <source>
        <dbReference type="EMBL" id="AEF99287.1"/>
    </source>
</evidence>
<dbReference type="GO" id="GO:0005886">
    <property type="term" value="C:plasma membrane"/>
    <property type="evidence" value="ECO:0007669"/>
    <property type="project" value="UniProtKB-SubCell"/>
</dbReference>
<dbReference type="Gene3D" id="1.20.120.160">
    <property type="entry name" value="HPT domain"/>
    <property type="match status" value="1"/>
</dbReference>
<reference evidence="15" key="3">
    <citation type="submission" date="2011-05" db="EMBL/GenBank/DDBJ databases">
        <title>Complete sequence of Methylomonas methanica MC09.</title>
        <authorList>
            <consortium name="US DOE Joint Genome Institute"/>
            <person name="Lucas S."/>
            <person name="Han J."/>
            <person name="Lapidus A."/>
            <person name="Cheng J.-F."/>
            <person name="Goodwin L."/>
            <person name="Pitluck S."/>
            <person name="Peters L."/>
            <person name="Mikhailova N."/>
            <person name="Teshima H."/>
            <person name="Han C."/>
            <person name="Tapia R."/>
            <person name="Land M."/>
            <person name="Hauser L."/>
            <person name="Kyrpides N."/>
            <person name="Ivanova N."/>
            <person name="Pagani I."/>
            <person name="Stein L."/>
            <person name="Woyke T."/>
        </authorList>
    </citation>
    <scope>NUCLEOTIDE SEQUENCE [LARGE SCALE GENOMIC DNA]</scope>
    <source>
        <strain evidence="15">MC09</strain>
    </source>
</reference>
<evidence type="ECO:0000313" key="15">
    <source>
        <dbReference type="Proteomes" id="UP000008888"/>
    </source>
</evidence>
<keyword evidence="6" id="KW-0067">ATP-binding</keyword>
<dbReference type="Pfam" id="PF00072">
    <property type="entry name" value="Response_reg"/>
    <property type="match status" value="1"/>
</dbReference>
<evidence type="ECO:0000256" key="6">
    <source>
        <dbReference type="ARBA" id="ARBA00022840"/>
    </source>
</evidence>
<keyword evidence="7" id="KW-1133">Transmembrane helix</keyword>
<feature type="domain" description="Response regulatory" evidence="12">
    <location>
        <begin position="7"/>
        <end position="123"/>
    </location>
</feature>
<evidence type="ECO:0000256" key="4">
    <source>
        <dbReference type="ARBA" id="ARBA00022692"/>
    </source>
</evidence>
<dbReference type="PROSITE" id="PS50110">
    <property type="entry name" value="RESPONSE_REGULATORY"/>
    <property type="match status" value="1"/>
</dbReference>